<sequence>MRLPLESIGCGQLLQMHHAALVLVLAIVILFYASAQNAFFREGDYRQIYPVLSIAIRLENHAHVLSYFFGLLENLDYPKDQILIDIYIGTHIDATLSKTKQWRNGAKKYYRSLFLTTDERNWEEEALVKARNNRAKYVLFLKGDHLLTNHRILRVLMGKKKLGIAPLLFAPFGDPPTVFVSENYNSRKEISTIEVKMVPEPLLLDLSNSDASFLTFSSGNLYGYSKNDSEEPNAVFANSASRLNIPFFLDNEYFYGYFFNHSLRSLDIQRKSLRYLLADWISNTGLMPIVHSSFLKVSYPKPSLFGVDKIYVINLERRNERKEKMMEILKLMGFQYTWWKATDGQHLNSEPLSSGIKFLPGYEDPYYKRPMKAGEVGCFLSHYRIWQEVSEKKLDRVIVFEDDLRFIVNSTVLLEELIEDIDNSRIEWDLIYLGRKRLEGANENWISGHRHLSTVGYSYWTLGYMLSRSGAEKLLYGNPLTKLLPVDEYIPIMFNKHPNTTWLNAFPHRDLVAYTIYPTIVVPERYTYQHDYLSDTENSDVIDAERLHEMGCIFGKPDLEIGLRQYRILKPFAEGGFSQLFLVEEYKTGRKWALKRIDCHSKMDVERVRNEIDVQRRFGMHPNILSLECFTDEEILHGLRFSLIFTFYKRGSLQQELTNRRPRSDFIDEERVIRLFLQIVSAVKLMHLSSPPIAHRDIKPANVLLSDDDRPVLMDFGSCFACPVIINDGKDSRIQLDEAGELCSMPYRAPELFVCEVGSIIDQSIDVWSLGCLLFALCFFRSPFDDIYERGDSIALAVQSGKITYIESHPYSQKVLDAIRAMIAVNPKDRPNISSICEILGVS</sequence>
<evidence type="ECO:0000256" key="2">
    <source>
        <dbReference type="ARBA" id="ARBA00022527"/>
    </source>
</evidence>
<dbReference type="PROSITE" id="PS50011">
    <property type="entry name" value="PROTEIN_KINASE_DOM"/>
    <property type="match status" value="1"/>
</dbReference>
<keyword evidence="10" id="KW-1185">Reference proteome</keyword>
<organism evidence="10 11">
    <name type="scientific">Setaria digitata</name>
    <dbReference type="NCBI Taxonomy" id="48799"/>
    <lineage>
        <taxon>Eukaryota</taxon>
        <taxon>Metazoa</taxon>
        <taxon>Ecdysozoa</taxon>
        <taxon>Nematoda</taxon>
        <taxon>Chromadorea</taxon>
        <taxon>Rhabditida</taxon>
        <taxon>Spirurina</taxon>
        <taxon>Spiruromorpha</taxon>
        <taxon>Filarioidea</taxon>
        <taxon>Setariidae</taxon>
        <taxon>Setaria</taxon>
    </lineage>
</organism>
<dbReference type="CDD" id="cd06532">
    <property type="entry name" value="Glyco_transf_25"/>
    <property type="match status" value="1"/>
</dbReference>
<dbReference type="InterPro" id="IPR011009">
    <property type="entry name" value="Kinase-like_dom_sf"/>
</dbReference>
<keyword evidence="3" id="KW-0808">Transferase</keyword>
<evidence type="ECO:0000256" key="5">
    <source>
        <dbReference type="ARBA" id="ARBA00022777"/>
    </source>
</evidence>
<dbReference type="GO" id="GO:0004674">
    <property type="term" value="F:protein serine/threonine kinase activity"/>
    <property type="evidence" value="ECO:0007669"/>
    <property type="project" value="UniProtKB-KW"/>
</dbReference>
<evidence type="ECO:0000256" key="3">
    <source>
        <dbReference type="ARBA" id="ARBA00022679"/>
    </source>
</evidence>
<protein>
    <recommendedName>
        <fullName evidence="1">non-specific serine/threonine protein kinase</fullName>
        <ecNumber evidence="1">2.7.11.1</ecNumber>
    </recommendedName>
</protein>
<keyword evidence="2" id="KW-0723">Serine/threonine-protein kinase</keyword>
<evidence type="ECO:0000256" key="8">
    <source>
        <dbReference type="ARBA" id="ARBA00048679"/>
    </source>
</evidence>
<dbReference type="InterPro" id="IPR002654">
    <property type="entry name" value="Glyco_trans_25"/>
</dbReference>
<proteinExistence type="predicted"/>
<dbReference type="Gene3D" id="1.10.510.10">
    <property type="entry name" value="Transferase(Phosphotransferase) domain 1"/>
    <property type="match status" value="1"/>
</dbReference>
<evidence type="ECO:0000313" key="11">
    <source>
        <dbReference type="WBParaSite" id="sdigi.contig32.g2319.t1"/>
    </source>
</evidence>
<evidence type="ECO:0000256" key="4">
    <source>
        <dbReference type="ARBA" id="ARBA00022741"/>
    </source>
</evidence>
<comment type="catalytic activity">
    <reaction evidence="7">
        <text>L-threonyl-[protein] + ATP = O-phospho-L-threonyl-[protein] + ADP + H(+)</text>
        <dbReference type="Rhea" id="RHEA:46608"/>
        <dbReference type="Rhea" id="RHEA-COMP:11060"/>
        <dbReference type="Rhea" id="RHEA-COMP:11605"/>
        <dbReference type="ChEBI" id="CHEBI:15378"/>
        <dbReference type="ChEBI" id="CHEBI:30013"/>
        <dbReference type="ChEBI" id="CHEBI:30616"/>
        <dbReference type="ChEBI" id="CHEBI:61977"/>
        <dbReference type="ChEBI" id="CHEBI:456216"/>
        <dbReference type="EC" id="2.7.11.1"/>
    </reaction>
</comment>
<dbReference type="Pfam" id="PF00069">
    <property type="entry name" value="Pkinase"/>
    <property type="match status" value="1"/>
</dbReference>
<evidence type="ECO:0000259" key="9">
    <source>
        <dbReference type="PROSITE" id="PS50011"/>
    </source>
</evidence>
<evidence type="ECO:0000256" key="6">
    <source>
        <dbReference type="ARBA" id="ARBA00022840"/>
    </source>
</evidence>
<dbReference type="PROSITE" id="PS00108">
    <property type="entry name" value="PROTEIN_KINASE_ST"/>
    <property type="match status" value="1"/>
</dbReference>
<dbReference type="InterPro" id="IPR052239">
    <property type="entry name" value="Ser/Thr-specific_kinases"/>
</dbReference>
<comment type="catalytic activity">
    <reaction evidence="8">
        <text>L-seryl-[protein] + ATP = O-phospho-L-seryl-[protein] + ADP + H(+)</text>
        <dbReference type="Rhea" id="RHEA:17989"/>
        <dbReference type="Rhea" id="RHEA-COMP:9863"/>
        <dbReference type="Rhea" id="RHEA-COMP:11604"/>
        <dbReference type="ChEBI" id="CHEBI:15378"/>
        <dbReference type="ChEBI" id="CHEBI:29999"/>
        <dbReference type="ChEBI" id="CHEBI:30616"/>
        <dbReference type="ChEBI" id="CHEBI:83421"/>
        <dbReference type="ChEBI" id="CHEBI:456216"/>
        <dbReference type="EC" id="2.7.11.1"/>
    </reaction>
</comment>
<keyword evidence="6" id="KW-0067">ATP-binding</keyword>
<feature type="domain" description="Protein kinase" evidence="9">
    <location>
        <begin position="566"/>
        <end position="843"/>
    </location>
</feature>
<dbReference type="EC" id="2.7.11.1" evidence="1"/>
<reference evidence="11" key="1">
    <citation type="submission" date="2022-11" db="UniProtKB">
        <authorList>
            <consortium name="WormBaseParasite"/>
        </authorList>
    </citation>
    <scope>IDENTIFICATION</scope>
</reference>
<keyword evidence="5" id="KW-0418">Kinase</keyword>
<dbReference type="InterPro" id="IPR000719">
    <property type="entry name" value="Prot_kinase_dom"/>
</dbReference>
<evidence type="ECO:0000256" key="1">
    <source>
        <dbReference type="ARBA" id="ARBA00012513"/>
    </source>
</evidence>
<dbReference type="Proteomes" id="UP000887581">
    <property type="component" value="Unplaced"/>
</dbReference>
<evidence type="ECO:0000256" key="7">
    <source>
        <dbReference type="ARBA" id="ARBA00047899"/>
    </source>
</evidence>
<dbReference type="GO" id="GO:0005794">
    <property type="term" value="C:Golgi apparatus"/>
    <property type="evidence" value="ECO:0007669"/>
    <property type="project" value="TreeGrafter"/>
</dbReference>
<dbReference type="PANTHER" id="PTHR45998">
    <property type="entry name" value="SERINE/THREONINE-PROTEIN KINASE 16"/>
    <property type="match status" value="1"/>
</dbReference>
<dbReference type="GO" id="GO:0005524">
    <property type="term" value="F:ATP binding"/>
    <property type="evidence" value="ECO:0007669"/>
    <property type="project" value="UniProtKB-KW"/>
</dbReference>
<name>A0A915PQI7_9BILA</name>
<dbReference type="SUPFAM" id="SSF56112">
    <property type="entry name" value="Protein kinase-like (PK-like)"/>
    <property type="match status" value="1"/>
</dbReference>
<dbReference type="SMART" id="SM00220">
    <property type="entry name" value="S_TKc"/>
    <property type="match status" value="1"/>
</dbReference>
<dbReference type="AlphaFoldDB" id="A0A915PQI7"/>
<accession>A0A915PQI7</accession>
<dbReference type="PANTHER" id="PTHR45998:SF2">
    <property type="entry name" value="SERINE_THREONINE-PROTEIN KINASE 16"/>
    <property type="match status" value="1"/>
</dbReference>
<evidence type="ECO:0000313" key="10">
    <source>
        <dbReference type="Proteomes" id="UP000887581"/>
    </source>
</evidence>
<dbReference type="InterPro" id="IPR008271">
    <property type="entry name" value="Ser/Thr_kinase_AS"/>
</dbReference>
<keyword evidence="4" id="KW-0547">Nucleotide-binding</keyword>
<dbReference type="WBParaSite" id="sdigi.contig32.g2319.t1">
    <property type="protein sequence ID" value="sdigi.contig32.g2319.t1"/>
    <property type="gene ID" value="sdigi.contig32.g2319"/>
</dbReference>
<dbReference type="Pfam" id="PF01755">
    <property type="entry name" value="Glyco_transf_25"/>
    <property type="match status" value="1"/>
</dbReference>